<sequence length="49" mass="5974">LIKYVYFVLYKEVSNIKDLINIFFKVVIVNYKVPKEIIFNKRSIFTLIF</sequence>
<organism evidence="1 2">
    <name type="scientific">Colletotrichum costaricense</name>
    <dbReference type="NCBI Taxonomy" id="1209916"/>
    <lineage>
        <taxon>Eukaryota</taxon>
        <taxon>Fungi</taxon>
        <taxon>Dikarya</taxon>
        <taxon>Ascomycota</taxon>
        <taxon>Pezizomycotina</taxon>
        <taxon>Sordariomycetes</taxon>
        <taxon>Hypocreomycetidae</taxon>
        <taxon>Glomerellales</taxon>
        <taxon>Glomerellaceae</taxon>
        <taxon>Colletotrichum</taxon>
        <taxon>Colletotrichum acutatum species complex</taxon>
    </lineage>
</organism>
<dbReference type="AlphaFoldDB" id="A0AAI9YPY0"/>
<accession>A0AAI9YPY0</accession>
<proteinExistence type="predicted"/>
<reference evidence="1 2" key="1">
    <citation type="submission" date="2016-10" db="EMBL/GenBank/DDBJ databases">
        <title>The genome sequence of Colletotrichum fioriniae PJ7.</title>
        <authorList>
            <person name="Baroncelli R."/>
        </authorList>
    </citation>
    <scope>NUCLEOTIDE SEQUENCE [LARGE SCALE GENOMIC DNA]</scope>
    <source>
        <strain evidence="1 2">IMI 309622</strain>
    </source>
</reference>
<name>A0AAI9YPY0_9PEZI</name>
<dbReference type="EMBL" id="MOOE01000013">
    <property type="protein sequence ID" value="KAK1518936.1"/>
    <property type="molecule type" value="Genomic_DNA"/>
</dbReference>
<comment type="caution">
    <text evidence="1">The sequence shown here is derived from an EMBL/GenBank/DDBJ whole genome shotgun (WGS) entry which is preliminary data.</text>
</comment>
<gene>
    <name evidence="1" type="ORF">CCOS01_11756</name>
</gene>
<protein>
    <submittedName>
        <fullName evidence="1">Uncharacterized protein</fullName>
    </submittedName>
</protein>
<evidence type="ECO:0000313" key="2">
    <source>
        <dbReference type="Proteomes" id="UP001240678"/>
    </source>
</evidence>
<dbReference type="Proteomes" id="UP001240678">
    <property type="component" value="Unassembled WGS sequence"/>
</dbReference>
<evidence type="ECO:0000313" key="1">
    <source>
        <dbReference type="EMBL" id="KAK1518936.1"/>
    </source>
</evidence>
<dbReference type="RefSeq" id="XP_060309738.1">
    <property type="nucleotide sequence ID" value="XM_060459907.1"/>
</dbReference>
<feature type="non-terminal residue" evidence="1">
    <location>
        <position position="1"/>
    </location>
</feature>
<keyword evidence="2" id="KW-1185">Reference proteome</keyword>
<dbReference type="GeneID" id="85343454"/>